<name>A0A1I4QJL7_9HYPH</name>
<protein>
    <recommendedName>
        <fullName evidence="1">DUF2007 domain-containing protein</fullName>
    </recommendedName>
</protein>
<dbReference type="InterPro" id="IPR018551">
    <property type="entry name" value="DUF2007"/>
</dbReference>
<feature type="domain" description="DUF2007" evidence="1">
    <location>
        <begin position="1"/>
        <end position="65"/>
    </location>
</feature>
<evidence type="ECO:0000313" key="3">
    <source>
        <dbReference type="Proteomes" id="UP000233491"/>
    </source>
</evidence>
<dbReference type="SUPFAM" id="SSF54913">
    <property type="entry name" value="GlnB-like"/>
    <property type="match status" value="1"/>
</dbReference>
<reference evidence="2 3" key="1">
    <citation type="submission" date="2017-12" db="EMBL/GenBank/DDBJ databases">
        <title>Anaerobic carbon monoxide metabolism by Pleomorphomonas carboxyditropha sp. nov., a new mesophilic hydrogenogenic carboxidotroph.</title>
        <authorList>
            <person name="Esquivel-Elizondo S."/>
            <person name="Krajmalnik-Brown R."/>
        </authorList>
    </citation>
    <scope>NUCLEOTIDE SEQUENCE [LARGE SCALE GENOMIC DNA]</scope>
    <source>
        <strain evidence="2 3">R5-392</strain>
    </source>
</reference>
<dbReference type="EMBL" id="PJNW01000002">
    <property type="protein sequence ID" value="PKR90614.1"/>
    <property type="molecule type" value="Genomic_DNA"/>
</dbReference>
<evidence type="ECO:0000313" key="2">
    <source>
        <dbReference type="EMBL" id="PKR90614.1"/>
    </source>
</evidence>
<dbReference type="OrthoDB" id="5297170at2"/>
<sequence length="81" mass="8924">MEELIRTNDLVLISFVEALLKDADIAYLVADQAMSALEGMVGAFPRRVLVDTDEADRARRLLTDAGLGHELRPKSKAGREV</sequence>
<gene>
    <name evidence="2" type="ORF">CXZ10_04430</name>
</gene>
<accession>A0A1I4QJL7</accession>
<dbReference type="Pfam" id="PF09413">
    <property type="entry name" value="DUF2007"/>
    <property type="match status" value="1"/>
</dbReference>
<dbReference type="AlphaFoldDB" id="A0A1I4QJL7"/>
<evidence type="ECO:0000259" key="1">
    <source>
        <dbReference type="Pfam" id="PF09413"/>
    </source>
</evidence>
<organism evidence="2 3">
    <name type="scientific">Pleomorphomonas diazotrophica</name>
    <dbReference type="NCBI Taxonomy" id="1166257"/>
    <lineage>
        <taxon>Bacteria</taxon>
        <taxon>Pseudomonadati</taxon>
        <taxon>Pseudomonadota</taxon>
        <taxon>Alphaproteobacteria</taxon>
        <taxon>Hyphomicrobiales</taxon>
        <taxon>Pleomorphomonadaceae</taxon>
        <taxon>Pleomorphomonas</taxon>
    </lineage>
</organism>
<dbReference type="Proteomes" id="UP000233491">
    <property type="component" value="Unassembled WGS sequence"/>
</dbReference>
<dbReference type="Gene3D" id="3.30.70.790">
    <property type="entry name" value="UreE, C-terminal domain"/>
    <property type="match status" value="1"/>
</dbReference>
<keyword evidence="3" id="KW-1185">Reference proteome</keyword>
<dbReference type="InterPro" id="IPR011322">
    <property type="entry name" value="N-reg_PII-like_a/b"/>
</dbReference>
<proteinExistence type="predicted"/>
<comment type="caution">
    <text evidence="2">The sequence shown here is derived from an EMBL/GenBank/DDBJ whole genome shotgun (WGS) entry which is preliminary data.</text>
</comment>
<dbReference type="RefSeq" id="WP_101287804.1">
    <property type="nucleotide sequence ID" value="NZ_FOUQ01000001.1"/>
</dbReference>